<dbReference type="PANTHER" id="PTHR23150:SF35">
    <property type="entry name" value="BLL6746 PROTEIN"/>
    <property type="match status" value="1"/>
</dbReference>
<name>A0A7X9WWC2_9SPHN</name>
<evidence type="ECO:0000259" key="2">
    <source>
        <dbReference type="Pfam" id="PF03781"/>
    </source>
</evidence>
<organism evidence="3 4">
    <name type="scientific">Sphingobium psychrophilum</name>
    <dbReference type="NCBI Taxonomy" id="2728834"/>
    <lineage>
        <taxon>Bacteria</taxon>
        <taxon>Pseudomonadati</taxon>
        <taxon>Pseudomonadota</taxon>
        <taxon>Alphaproteobacteria</taxon>
        <taxon>Sphingomonadales</taxon>
        <taxon>Sphingomonadaceae</taxon>
        <taxon>Sphingobium</taxon>
    </lineage>
</organism>
<proteinExistence type="predicted"/>
<protein>
    <submittedName>
        <fullName evidence="3">SUMF1/EgtB/PvdO family nonheme iron enzyme</fullName>
    </submittedName>
</protein>
<dbReference type="PANTHER" id="PTHR23150">
    <property type="entry name" value="SULFATASE MODIFYING FACTOR 1, 2"/>
    <property type="match status" value="1"/>
</dbReference>
<dbReference type="Gene3D" id="3.90.1580.10">
    <property type="entry name" value="paralog of FGE (formylglycine-generating enzyme)"/>
    <property type="match status" value="1"/>
</dbReference>
<dbReference type="AlphaFoldDB" id="A0A7X9WWC2"/>
<dbReference type="InterPro" id="IPR016187">
    <property type="entry name" value="CTDL_fold"/>
</dbReference>
<dbReference type="EMBL" id="JABBFV010000008">
    <property type="protein sequence ID" value="NML11106.1"/>
    <property type="molecule type" value="Genomic_DNA"/>
</dbReference>
<dbReference type="Pfam" id="PF00656">
    <property type="entry name" value="Peptidase_C14"/>
    <property type="match status" value="1"/>
</dbReference>
<keyword evidence="4" id="KW-1185">Reference proteome</keyword>
<dbReference type="SUPFAM" id="SSF56436">
    <property type="entry name" value="C-type lectin-like"/>
    <property type="match status" value="1"/>
</dbReference>
<feature type="domain" description="Peptidase C14 caspase" evidence="1">
    <location>
        <begin position="42"/>
        <end position="286"/>
    </location>
</feature>
<feature type="domain" description="Sulfatase-modifying factor enzyme-like" evidence="2">
    <location>
        <begin position="315"/>
        <end position="535"/>
    </location>
</feature>
<dbReference type="InterPro" id="IPR011600">
    <property type="entry name" value="Pept_C14_caspase"/>
</dbReference>
<accession>A0A7X9WWC2</accession>
<evidence type="ECO:0000313" key="4">
    <source>
        <dbReference type="Proteomes" id="UP000519023"/>
    </source>
</evidence>
<dbReference type="InterPro" id="IPR042095">
    <property type="entry name" value="SUMF_sf"/>
</dbReference>
<dbReference type="GO" id="GO:0006508">
    <property type="term" value="P:proteolysis"/>
    <property type="evidence" value="ECO:0007669"/>
    <property type="project" value="InterPro"/>
</dbReference>
<gene>
    <name evidence="3" type="ORF">HHL08_13275</name>
</gene>
<dbReference type="InterPro" id="IPR005532">
    <property type="entry name" value="SUMF_dom"/>
</dbReference>
<dbReference type="InterPro" id="IPR051043">
    <property type="entry name" value="Sulfatase_Mod_Factor_Kinase"/>
</dbReference>
<reference evidence="3 4" key="1">
    <citation type="submission" date="2020-04" db="EMBL/GenBank/DDBJ databases">
        <title>Sphingobium sp. AR-3-1 isolated from Arctic soil.</title>
        <authorList>
            <person name="Dahal R.H."/>
            <person name="Chaudhary D.K."/>
        </authorList>
    </citation>
    <scope>NUCLEOTIDE SEQUENCE [LARGE SCALE GENOMIC DNA]</scope>
    <source>
        <strain evidence="3 4">AR-3-1</strain>
    </source>
</reference>
<sequence length="546" mass="58183">MSRPHPGRGREGGRGLIRALAAVWALTLLALAGPARAAEEPRLALVIVNGAYQAFDKLGSTYADGDKVATALNATGFTDASGDGPVQVRRDLSRDAMLQAVADFRAKLAAAGPKAFGTLYFSGHGAALGSYGDVMLLPVDAGRDLTPESATLTRAALTHNLLGSGAKTVLIVLDMCRNVLPAPPPSLTQMIAAETGTEASAVGELAGSKGLRRMVRAPAAAIRPDQGYLVAFSTSADQVAFDDGIFSKVLAEEIRRPQQNIADALKRVSDRVALSSGKNFQKPTFDYGLQGAPPCFISCDRAASDRFYDCANCPWMRAIPAGLTPFGSPASEPGRGGDEAVQADMKIDRPFAIGVYEVTIAEWNACVRDNACTKLGNWSKDNPNPLIPATDISYEDAQAFVAWLTVQSGRPYRLPTEQEWEYASRGGAPSAFPWGDDIGPSMANYDHTARYHGSDTAPYRGYPEAVNSYPANSFGLNQMQGNVWEWTSGCTDTSCRARIIRGGSFESAPDALRSANRFTVPPGKRRQDAGLRVVRDLEPDEIGGSS</sequence>
<evidence type="ECO:0000259" key="1">
    <source>
        <dbReference type="Pfam" id="PF00656"/>
    </source>
</evidence>
<dbReference type="InterPro" id="IPR029030">
    <property type="entry name" value="Caspase-like_dom_sf"/>
</dbReference>
<dbReference type="GO" id="GO:0120147">
    <property type="term" value="F:formylglycine-generating oxidase activity"/>
    <property type="evidence" value="ECO:0007669"/>
    <property type="project" value="TreeGrafter"/>
</dbReference>
<evidence type="ECO:0000313" key="3">
    <source>
        <dbReference type="EMBL" id="NML11106.1"/>
    </source>
</evidence>
<dbReference type="Gene3D" id="3.40.50.1460">
    <property type="match status" value="1"/>
</dbReference>
<dbReference type="GO" id="GO:0004197">
    <property type="term" value="F:cysteine-type endopeptidase activity"/>
    <property type="evidence" value="ECO:0007669"/>
    <property type="project" value="InterPro"/>
</dbReference>
<dbReference type="Pfam" id="PF03781">
    <property type="entry name" value="FGE-sulfatase"/>
    <property type="match status" value="1"/>
</dbReference>
<dbReference type="SUPFAM" id="SSF52129">
    <property type="entry name" value="Caspase-like"/>
    <property type="match status" value="1"/>
</dbReference>
<comment type="caution">
    <text evidence="3">The sequence shown here is derived from an EMBL/GenBank/DDBJ whole genome shotgun (WGS) entry which is preliminary data.</text>
</comment>
<dbReference type="RefSeq" id="WP_169573633.1">
    <property type="nucleotide sequence ID" value="NZ_JABBFV010000008.1"/>
</dbReference>
<dbReference type="Proteomes" id="UP000519023">
    <property type="component" value="Unassembled WGS sequence"/>
</dbReference>